<dbReference type="SUPFAM" id="SSF53474">
    <property type="entry name" value="alpha/beta-Hydrolases"/>
    <property type="match status" value="1"/>
</dbReference>
<dbReference type="PANTHER" id="PTHR22946:SF0">
    <property type="entry name" value="DIENELACTONE HYDROLASE DOMAIN-CONTAINING PROTEIN"/>
    <property type="match status" value="1"/>
</dbReference>
<keyword evidence="4" id="KW-1185">Reference proteome</keyword>
<comment type="caution">
    <text evidence="3">The sequence shown here is derived from an EMBL/GenBank/DDBJ whole genome shotgun (WGS) entry which is preliminary data.</text>
</comment>
<evidence type="ECO:0000313" key="3">
    <source>
        <dbReference type="EMBL" id="MFE1351589.1"/>
    </source>
</evidence>
<name>A0ABW6GG58_9ACTN</name>
<evidence type="ECO:0000256" key="1">
    <source>
        <dbReference type="ARBA" id="ARBA00008645"/>
    </source>
</evidence>
<dbReference type="PANTHER" id="PTHR22946">
    <property type="entry name" value="DIENELACTONE HYDROLASE DOMAIN-CONTAINING PROTEIN-RELATED"/>
    <property type="match status" value="1"/>
</dbReference>
<dbReference type="GO" id="GO:0016787">
    <property type="term" value="F:hydrolase activity"/>
    <property type="evidence" value="ECO:0007669"/>
    <property type="project" value="UniProtKB-KW"/>
</dbReference>
<evidence type="ECO:0000259" key="2">
    <source>
        <dbReference type="Pfam" id="PF01738"/>
    </source>
</evidence>
<dbReference type="EC" id="3.1.-.-" evidence="3"/>
<dbReference type="InterPro" id="IPR002925">
    <property type="entry name" value="Dienelactn_hydro"/>
</dbReference>
<dbReference type="Gene3D" id="3.40.50.1820">
    <property type="entry name" value="alpha/beta hydrolase"/>
    <property type="match status" value="1"/>
</dbReference>
<proteinExistence type="inferred from homology"/>
<gene>
    <name evidence="3" type="ORF">ACFW6T_06310</name>
</gene>
<dbReference type="InterPro" id="IPR029058">
    <property type="entry name" value="AB_hydrolase_fold"/>
</dbReference>
<comment type="similarity">
    <text evidence="1">Belongs to the AB hydrolase superfamily.</text>
</comment>
<accession>A0ABW6GG58</accession>
<dbReference type="Pfam" id="PF01738">
    <property type="entry name" value="DLH"/>
    <property type="match status" value="1"/>
</dbReference>
<reference evidence="3 4" key="1">
    <citation type="submission" date="2024-09" db="EMBL/GenBank/DDBJ databases">
        <title>The Natural Products Discovery Center: Release of the First 8490 Sequenced Strains for Exploring Actinobacteria Biosynthetic Diversity.</title>
        <authorList>
            <person name="Kalkreuter E."/>
            <person name="Kautsar S.A."/>
            <person name="Yang D."/>
            <person name="Bader C.D."/>
            <person name="Teijaro C.N."/>
            <person name="Fluegel L."/>
            <person name="Davis C.M."/>
            <person name="Simpson J.R."/>
            <person name="Lauterbach L."/>
            <person name="Steele A.D."/>
            <person name="Gui C."/>
            <person name="Meng S."/>
            <person name="Li G."/>
            <person name="Viehrig K."/>
            <person name="Ye F."/>
            <person name="Su P."/>
            <person name="Kiefer A.F."/>
            <person name="Nichols A."/>
            <person name="Cepeda A.J."/>
            <person name="Yan W."/>
            <person name="Fan B."/>
            <person name="Jiang Y."/>
            <person name="Adhikari A."/>
            <person name="Zheng C.-J."/>
            <person name="Schuster L."/>
            <person name="Cowan T.M."/>
            <person name="Smanski M.J."/>
            <person name="Chevrette M.G."/>
            <person name="De Carvalho L.P.S."/>
            <person name="Shen B."/>
        </authorList>
    </citation>
    <scope>NUCLEOTIDE SEQUENCE [LARGE SCALE GENOMIC DNA]</scope>
    <source>
        <strain evidence="3 4">NPDC058753</strain>
    </source>
</reference>
<evidence type="ECO:0000313" key="4">
    <source>
        <dbReference type="Proteomes" id="UP001599542"/>
    </source>
</evidence>
<protein>
    <submittedName>
        <fullName evidence="3">Dienelactone hydrolase family protein</fullName>
        <ecNumber evidence="3">3.1.-.-</ecNumber>
    </submittedName>
</protein>
<dbReference type="Proteomes" id="UP001599542">
    <property type="component" value="Unassembled WGS sequence"/>
</dbReference>
<dbReference type="EMBL" id="JBHYPX010000008">
    <property type="protein sequence ID" value="MFE1351589.1"/>
    <property type="molecule type" value="Genomic_DNA"/>
</dbReference>
<organism evidence="3 4">
    <name type="scientific">Kitasatospora phosalacinea</name>
    <dbReference type="NCBI Taxonomy" id="2065"/>
    <lineage>
        <taxon>Bacteria</taxon>
        <taxon>Bacillati</taxon>
        <taxon>Actinomycetota</taxon>
        <taxon>Actinomycetes</taxon>
        <taxon>Kitasatosporales</taxon>
        <taxon>Streptomycetaceae</taxon>
        <taxon>Kitasatospora</taxon>
    </lineage>
</organism>
<sequence length="247" mass="26074">MTDDSAGDVTARDIEYWHDTTRLLGHLCAPAGERTGAAVLLLPDAHGVTRHAVGLAHRLAARGRTVLVADPWGDGRLPADQAEFGPLIGAMAADRPHWMRRVRAAHEALLARPEADHTDRVALLGYCFGGSSALEYTRTGHRVAGVVGVHPGLDTVADDWSAAGPAPVLACVGDGDPLGSAAMRTALTAGMAAAGVDWQLHVYGGTVHAFTSPHAKDSPRPHVVAYHARSTERSWDATLRFLAEIDA</sequence>
<keyword evidence="3" id="KW-0378">Hydrolase</keyword>
<dbReference type="InterPro" id="IPR050261">
    <property type="entry name" value="FrsA_esterase"/>
</dbReference>
<dbReference type="RefSeq" id="WP_380327804.1">
    <property type="nucleotide sequence ID" value="NZ_JBHYPW010000042.1"/>
</dbReference>
<feature type="domain" description="Dienelactone hydrolase" evidence="2">
    <location>
        <begin position="28"/>
        <end position="244"/>
    </location>
</feature>